<dbReference type="Proteomes" id="UP000092600">
    <property type="component" value="Unassembled WGS sequence"/>
</dbReference>
<evidence type="ECO:0000313" key="8">
    <source>
        <dbReference type="Proteomes" id="UP000092600"/>
    </source>
</evidence>
<feature type="transmembrane region" description="Helical" evidence="6">
    <location>
        <begin position="52"/>
        <end position="73"/>
    </location>
</feature>
<dbReference type="EMBL" id="LSRQ01000532">
    <property type="protein sequence ID" value="OAY82232.1"/>
    <property type="molecule type" value="Genomic_DNA"/>
</dbReference>
<dbReference type="GO" id="GO:0016020">
    <property type="term" value="C:membrane"/>
    <property type="evidence" value="ECO:0007669"/>
    <property type="project" value="UniProtKB-SubCell"/>
</dbReference>
<accession>A0A199VYA8</accession>
<comment type="subcellular location">
    <subcellularLocation>
        <location evidence="1">Membrane</location>
        <topology evidence="1">Multi-pass membrane protein</topology>
    </subcellularLocation>
</comment>
<organism evidence="7 8">
    <name type="scientific">Ananas comosus</name>
    <name type="common">Pineapple</name>
    <name type="synonym">Ananas ananas</name>
    <dbReference type="NCBI Taxonomy" id="4615"/>
    <lineage>
        <taxon>Eukaryota</taxon>
        <taxon>Viridiplantae</taxon>
        <taxon>Streptophyta</taxon>
        <taxon>Embryophyta</taxon>
        <taxon>Tracheophyta</taxon>
        <taxon>Spermatophyta</taxon>
        <taxon>Magnoliopsida</taxon>
        <taxon>Liliopsida</taxon>
        <taxon>Poales</taxon>
        <taxon>Bromeliaceae</taxon>
        <taxon>Bromelioideae</taxon>
        <taxon>Ananas</taxon>
    </lineage>
</organism>
<feature type="transmembrane region" description="Helical" evidence="6">
    <location>
        <begin position="12"/>
        <end position="32"/>
    </location>
</feature>
<gene>
    <name evidence="7" type="ORF">ACMD2_05744</name>
</gene>
<evidence type="ECO:0000256" key="6">
    <source>
        <dbReference type="SAM" id="Phobius"/>
    </source>
</evidence>
<reference evidence="7 8" key="1">
    <citation type="journal article" date="2016" name="DNA Res.">
        <title>The draft genome of MD-2 pineapple using hybrid error correction of long reads.</title>
        <authorList>
            <person name="Redwan R.M."/>
            <person name="Saidin A."/>
            <person name="Kumar S.V."/>
        </authorList>
    </citation>
    <scope>NUCLEOTIDE SEQUENCE [LARGE SCALE GENOMIC DNA]</scope>
    <source>
        <strain evidence="8">cv. MD2</strain>
        <tissue evidence="7">Leaf</tissue>
    </source>
</reference>
<protein>
    <submittedName>
        <fullName evidence="7">Tetraspanin-5</fullName>
    </submittedName>
</protein>
<sequence length="290" mass="30309">MYGGGLSNATIGYVNAATLLGSIPLIGWGLWLARGSSSSASPSCSSFLQAPVLGLGLALLLVSLAGLVGACSASTAALRLYLAALLLLLAALLAAAALGLAVSGPGGGSPLPGRAYREYRLSDYSPWLRRRLADPSVWRAALACAAAPRACAEIASWTPADYLRGDLTPVQSGCCKPPTACAYSGGAAVAGQEEDCYRWSNAASVLCYGCDSCKAGVLEQVRRGWHKLALLNVVAIVLLVILYSLACCALRNVRRAKYAAFPYAAAHPMAKALPPPPPRWDSYWDPNFFM</sequence>
<dbReference type="PANTHER" id="PTHR32191">
    <property type="entry name" value="TETRASPANIN-8-RELATED"/>
    <property type="match status" value="1"/>
</dbReference>
<keyword evidence="5 6" id="KW-0472">Membrane</keyword>
<evidence type="ECO:0000256" key="2">
    <source>
        <dbReference type="ARBA" id="ARBA00006840"/>
    </source>
</evidence>
<evidence type="ECO:0000256" key="1">
    <source>
        <dbReference type="ARBA" id="ARBA00004141"/>
    </source>
</evidence>
<dbReference type="InterPro" id="IPR018499">
    <property type="entry name" value="Tetraspanin/Peripherin"/>
</dbReference>
<feature type="transmembrane region" description="Helical" evidence="6">
    <location>
        <begin position="80"/>
        <end position="102"/>
    </location>
</feature>
<proteinExistence type="inferred from homology"/>
<dbReference type="AlphaFoldDB" id="A0A199VYA8"/>
<evidence type="ECO:0000256" key="3">
    <source>
        <dbReference type="ARBA" id="ARBA00022692"/>
    </source>
</evidence>
<dbReference type="PRINTS" id="PR00259">
    <property type="entry name" value="TMFOUR"/>
</dbReference>
<keyword evidence="4 6" id="KW-1133">Transmembrane helix</keyword>
<comment type="similarity">
    <text evidence="2">Belongs to the tetraspanin (TM4SF) family.</text>
</comment>
<evidence type="ECO:0000256" key="5">
    <source>
        <dbReference type="ARBA" id="ARBA00023136"/>
    </source>
</evidence>
<dbReference type="STRING" id="4615.A0A199VYA8"/>
<evidence type="ECO:0000256" key="4">
    <source>
        <dbReference type="ARBA" id="ARBA00022989"/>
    </source>
</evidence>
<name>A0A199VYA8_ANACO</name>
<dbReference type="Pfam" id="PF00335">
    <property type="entry name" value="Tetraspanin"/>
    <property type="match status" value="1"/>
</dbReference>
<comment type="caution">
    <text evidence="7">The sequence shown here is derived from an EMBL/GenBank/DDBJ whole genome shotgun (WGS) entry which is preliminary data.</text>
</comment>
<feature type="transmembrane region" description="Helical" evidence="6">
    <location>
        <begin position="228"/>
        <end position="250"/>
    </location>
</feature>
<dbReference type="GO" id="GO:0009734">
    <property type="term" value="P:auxin-activated signaling pathway"/>
    <property type="evidence" value="ECO:0007669"/>
    <property type="project" value="InterPro"/>
</dbReference>
<keyword evidence="3 6" id="KW-0812">Transmembrane</keyword>
<evidence type="ECO:0000313" key="7">
    <source>
        <dbReference type="EMBL" id="OAY82232.1"/>
    </source>
</evidence>
<dbReference type="InterPro" id="IPR044991">
    <property type="entry name" value="TET_plant"/>
</dbReference>